<feature type="transmembrane region" description="Helical" evidence="2">
    <location>
        <begin position="168"/>
        <end position="188"/>
    </location>
</feature>
<feature type="compositionally biased region" description="Low complexity" evidence="1">
    <location>
        <begin position="9"/>
        <end position="20"/>
    </location>
</feature>
<name>A0A832H6U5_9CYAN</name>
<dbReference type="PANTHER" id="PTHR37185:SF3">
    <property type="entry name" value="MEMBRANE PROTEIN"/>
    <property type="match status" value="1"/>
</dbReference>
<dbReference type="PANTHER" id="PTHR37185">
    <property type="entry name" value="MEMBRANE PROTEIN"/>
    <property type="match status" value="1"/>
</dbReference>
<proteinExistence type="predicted"/>
<comment type="caution">
    <text evidence="3">The sequence shown here is derived from an EMBL/GenBank/DDBJ whole genome shotgun (WGS) entry which is preliminary data.</text>
</comment>
<feature type="transmembrane region" description="Helical" evidence="2">
    <location>
        <begin position="75"/>
        <end position="93"/>
    </location>
</feature>
<feature type="transmembrane region" description="Helical" evidence="2">
    <location>
        <begin position="144"/>
        <end position="161"/>
    </location>
</feature>
<dbReference type="Pfam" id="PF09991">
    <property type="entry name" value="DUF2232"/>
    <property type="match status" value="1"/>
</dbReference>
<organism evidence="3">
    <name type="scientific">Oscillatoriales cyanobacterium SpSt-402</name>
    <dbReference type="NCBI Taxonomy" id="2282168"/>
    <lineage>
        <taxon>Bacteria</taxon>
        <taxon>Bacillati</taxon>
        <taxon>Cyanobacteriota</taxon>
        <taxon>Cyanophyceae</taxon>
        <taxon>Oscillatoriophycideae</taxon>
        <taxon>Oscillatoriales</taxon>
    </lineage>
</organism>
<dbReference type="EMBL" id="DSRD01000845">
    <property type="protein sequence ID" value="HGW95296.1"/>
    <property type="molecule type" value="Genomic_DNA"/>
</dbReference>
<evidence type="ECO:0000313" key="3">
    <source>
        <dbReference type="EMBL" id="HGW95296.1"/>
    </source>
</evidence>
<feature type="transmembrane region" description="Helical" evidence="2">
    <location>
        <begin position="122"/>
        <end position="138"/>
    </location>
</feature>
<gene>
    <name evidence="3" type="ORF">ENR47_13620</name>
</gene>
<keyword evidence="2" id="KW-1133">Transmembrane helix</keyword>
<sequence length="276" mass="30896">MSDSTKGGSSNPEQPSPSSEINHNQDSLDVAWAEVEQELSRPTTASIPEPPSSATPVLSEHSSSTVRSFEPSSPLIMVETAFLASAASLIWLVNFYFPIGPFLRIFFPIPIALIYMRWGHRAAWMGALVSGLLLSVLMGPPRSLLYIMPFGVMGVLLGMLWRRQASWSIAIAIGSILGSFGFFFRVWLVSLLLGDDLWLYTTTQVTNFVDWFCVRFGILFQPSLTLIQALLAGGVVVNNIIYLFVVHLVAWFLFDRLRNPIPRPPRWVQVLMEYEE</sequence>
<dbReference type="AlphaFoldDB" id="A0A832H6U5"/>
<dbReference type="InterPro" id="IPR018710">
    <property type="entry name" value="DUF2232"/>
</dbReference>
<evidence type="ECO:0000256" key="1">
    <source>
        <dbReference type="SAM" id="MobiDB-lite"/>
    </source>
</evidence>
<feature type="transmembrane region" description="Helical" evidence="2">
    <location>
        <begin position="229"/>
        <end position="254"/>
    </location>
</feature>
<keyword evidence="2" id="KW-0472">Membrane</keyword>
<reference evidence="3" key="1">
    <citation type="journal article" date="2020" name="mSystems">
        <title>Genome- and Community-Level Interaction Insights into Carbon Utilization and Element Cycling Functions of Hydrothermarchaeota in Hydrothermal Sediment.</title>
        <authorList>
            <person name="Zhou Z."/>
            <person name="Liu Y."/>
            <person name="Xu W."/>
            <person name="Pan J."/>
            <person name="Luo Z.H."/>
            <person name="Li M."/>
        </authorList>
    </citation>
    <scope>NUCLEOTIDE SEQUENCE [LARGE SCALE GENOMIC DNA]</scope>
    <source>
        <strain evidence="3">SpSt-402</strain>
    </source>
</reference>
<accession>A0A832H6U5</accession>
<feature type="region of interest" description="Disordered" evidence="1">
    <location>
        <begin position="1"/>
        <end position="24"/>
    </location>
</feature>
<keyword evidence="2" id="KW-0812">Transmembrane</keyword>
<evidence type="ECO:0000256" key="2">
    <source>
        <dbReference type="SAM" id="Phobius"/>
    </source>
</evidence>
<feature type="region of interest" description="Disordered" evidence="1">
    <location>
        <begin position="37"/>
        <end position="60"/>
    </location>
</feature>
<protein>
    <submittedName>
        <fullName evidence="3">DUF2232 domain-containing protein</fullName>
    </submittedName>
</protein>